<keyword evidence="6" id="KW-0732">Signal</keyword>
<keyword evidence="8" id="KW-1185">Reference proteome</keyword>
<evidence type="ECO:0000256" key="3">
    <source>
        <dbReference type="ARBA" id="ARBA00022512"/>
    </source>
</evidence>
<sequence length="106" mass="10638">MRFAAISILALPALAAASAVRRTGDQCSGGDIQCCNSTQTVTALSLPIIGGLLGLALPIITGLAGFTCSPLSVLAAAGQTCTKQQVCCTNNEFNGVILLGCNAINL</sequence>
<proteinExistence type="inferred from homology"/>
<evidence type="ECO:0000256" key="2">
    <source>
        <dbReference type="ARBA" id="ARBA00010446"/>
    </source>
</evidence>
<dbReference type="Pfam" id="PF01185">
    <property type="entry name" value="Hydrophobin"/>
    <property type="match status" value="1"/>
</dbReference>
<keyword evidence="3 6" id="KW-0134">Cell wall</keyword>
<dbReference type="InterPro" id="IPR001338">
    <property type="entry name" value="Class_I_Hydrophobin"/>
</dbReference>
<keyword evidence="5 6" id="KW-1015">Disulfide bond</keyword>
<feature type="chain" id="PRO_5034708372" description="Hydrophobin" evidence="6">
    <location>
        <begin position="20"/>
        <end position="106"/>
    </location>
</feature>
<feature type="signal peptide" evidence="6">
    <location>
        <begin position="1"/>
        <end position="19"/>
    </location>
</feature>
<dbReference type="Proteomes" id="UP000567179">
    <property type="component" value="Unassembled WGS sequence"/>
</dbReference>
<accession>A0A8H5BQ31</accession>
<evidence type="ECO:0000313" key="8">
    <source>
        <dbReference type="Proteomes" id="UP000567179"/>
    </source>
</evidence>
<dbReference type="SMART" id="SM00075">
    <property type="entry name" value="HYDRO"/>
    <property type="match status" value="1"/>
</dbReference>
<comment type="subcellular location">
    <subcellularLocation>
        <location evidence="1 6">Secreted</location>
        <location evidence="1 6">Cell wall</location>
    </subcellularLocation>
</comment>
<evidence type="ECO:0000313" key="7">
    <source>
        <dbReference type="EMBL" id="KAF5327144.1"/>
    </source>
</evidence>
<evidence type="ECO:0000256" key="5">
    <source>
        <dbReference type="ARBA" id="ARBA00023157"/>
    </source>
</evidence>
<gene>
    <name evidence="7" type="ORF">D9619_004093</name>
</gene>
<reference evidence="7 8" key="1">
    <citation type="journal article" date="2020" name="ISME J.">
        <title>Uncovering the hidden diversity of litter-decomposition mechanisms in mushroom-forming fungi.</title>
        <authorList>
            <person name="Floudas D."/>
            <person name="Bentzer J."/>
            <person name="Ahren D."/>
            <person name="Johansson T."/>
            <person name="Persson P."/>
            <person name="Tunlid A."/>
        </authorList>
    </citation>
    <scope>NUCLEOTIDE SEQUENCE [LARGE SCALE GENOMIC DNA]</scope>
    <source>
        <strain evidence="7 8">CBS 101986</strain>
    </source>
</reference>
<protein>
    <recommendedName>
        <fullName evidence="6">Hydrophobin</fullName>
    </recommendedName>
</protein>
<comment type="caution">
    <text evidence="7">The sequence shown here is derived from an EMBL/GenBank/DDBJ whole genome shotgun (WGS) entry which is preliminary data.</text>
</comment>
<dbReference type="GO" id="GO:0009277">
    <property type="term" value="C:fungal-type cell wall"/>
    <property type="evidence" value="ECO:0007669"/>
    <property type="project" value="InterPro"/>
</dbReference>
<dbReference type="CDD" id="cd23507">
    <property type="entry name" value="hydrophobin_I"/>
    <property type="match status" value="1"/>
</dbReference>
<dbReference type="AlphaFoldDB" id="A0A8H5BQ31"/>
<name>A0A8H5BQ31_9AGAR</name>
<evidence type="ECO:0000256" key="6">
    <source>
        <dbReference type="RuleBase" id="RU365009"/>
    </source>
</evidence>
<organism evidence="7 8">
    <name type="scientific">Psilocybe cf. subviscida</name>
    <dbReference type="NCBI Taxonomy" id="2480587"/>
    <lineage>
        <taxon>Eukaryota</taxon>
        <taxon>Fungi</taxon>
        <taxon>Dikarya</taxon>
        <taxon>Basidiomycota</taxon>
        <taxon>Agaricomycotina</taxon>
        <taxon>Agaricomycetes</taxon>
        <taxon>Agaricomycetidae</taxon>
        <taxon>Agaricales</taxon>
        <taxon>Agaricineae</taxon>
        <taxon>Strophariaceae</taxon>
        <taxon>Psilocybe</taxon>
    </lineage>
</organism>
<keyword evidence="4 6" id="KW-0964">Secreted</keyword>
<dbReference type="GO" id="GO:0005199">
    <property type="term" value="F:structural constituent of cell wall"/>
    <property type="evidence" value="ECO:0007669"/>
    <property type="project" value="InterPro"/>
</dbReference>
<evidence type="ECO:0000256" key="1">
    <source>
        <dbReference type="ARBA" id="ARBA00004191"/>
    </source>
</evidence>
<dbReference type="OrthoDB" id="4225815at2759"/>
<dbReference type="EMBL" id="JAACJJ010000014">
    <property type="protein sequence ID" value="KAF5327144.1"/>
    <property type="molecule type" value="Genomic_DNA"/>
</dbReference>
<comment type="similarity">
    <text evidence="2 6">Belongs to the fungal hydrophobin family.</text>
</comment>
<evidence type="ECO:0000256" key="4">
    <source>
        <dbReference type="ARBA" id="ARBA00022525"/>
    </source>
</evidence>